<dbReference type="AlphaFoldDB" id="A0A8T1TWI4"/>
<reference evidence="1" key="1">
    <citation type="submission" date="2021-01" db="EMBL/GenBank/DDBJ databases">
        <title>Phytophthora aleatoria, a newly-described species from Pinus radiata is distinct from Phytophthora cactorum isolates based on comparative genomics.</title>
        <authorList>
            <person name="Mcdougal R."/>
            <person name="Panda P."/>
            <person name="Williams N."/>
            <person name="Studholme D.J."/>
        </authorList>
    </citation>
    <scope>NUCLEOTIDE SEQUENCE</scope>
    <source>
        <strain evidence="1">NZFS 3830</strain>
    </source>
</reference>
<dbReference type="Proteomes" id="UP000688947">
    <property type="component" value="Unassembled WGS sequence"/>
</dbReference>
<accession>A0A8T1TWI4</accession>
<dbReference type="EMBL" id="JAENGZ010001204">
    <property type="protein sequence ID" value="KAG6949796.1"/>
    <property type="molecule type" value="Genomic_DNA"/>
</dbReference>
<gene>
    <name evidence="1" type="ORF">JG687_00014624</name>
</gene>
<evidence type="ECO:0000313" key="1">
    <source>
        <dbReference type="EMBL" id="KAG6949796.1"/>
    </source>
</evidence>
<sequence>MCITAGNEPQKVNHSRPGITPCALSTLGGAQTFLREHIALRGCPQQQACSDTAIRLTCEAQDKYMYSMEALPCLQIAIGNLLCFKVVSCLSATST</sequence>
<protein>
    <submittedName>
        <fullName evidence="1">Uncharacterized protein</fullName>
    </submittedName>
</protein>
<comment type="caution">
    <text evidence="1">The sequence shown here is derived from an EMBL/GenBank/DDBJ whole genome shotgun (WGS) entry which is preliminary data.</text>
</comment>
<proteinExistence type="predicted"/>
<name>A0A8T1TWI4_9STRA</name>
<organism evidence="1 2">
    <name type="scientific">Phytophthora cactorum</name>
    <dbReference type="NCBI Taxonomy" id="29920"/>
    <lineage>
        <taxon>Eukaryota</taxon>
        <taxon>Sar</taxon>
        <taxon>Stramenopiles</taxon>
        <taxon>Oomycota</taxon>
        <taxon>Peronosporomycetes</taxon>
        <taxon>Peronosporales</taxon>
        <taxon>Peronosporaceae</taxon>
        <taxon>Phytophthora</taxon>
    </lineage>
</organism>
<evidence type="ECO:0000313" key="2">
    <source>
        <dbReference type="Proteomes" id="UP000688947"/>
    </source>
</evidence>